<feature type="repeat" description="TPR" evidence="7">
    <location>
        <begin position="669"/>
        <end position="702"/>
    </location>
</feature>
<keyword evidence="10" id="KW-1185">Reference proteome</keyword>
<sequence>MSTSNRSPYPTRSRSRRLAQEQRHGEEEDDDEADESMRMPDETTTPTAADGHEARHRNRGLYTPSMPSGATPDAPNVSARADRINRLPRTSLGSVGSAGSGSFRLGQGLLHARLSPMNASSANAAGSGGNNASMQQQQQLSTPSISPASTSSSMSFSMPSSVSANKPKRFFPAVPTTREAESEQEADMHIDVPSQKQQKAIIGKEEYLDGMPIHQLRSLAQQQHSAKISVFYAGIVFAKTQKPSDAYLYASLLVENKEYKRAVRLLETNGLLHYTYSKIKPLASASSIGAQALILPATLLAARALSHLEEWQSMLTLLEDNILYTTLANLTANLSQTAQHAGLVLEDDDDIAWMALGEQVLQYQQQQQQQQQSQQGSNGYGGTLPPMNEIHPLALLLNLRATAYSKTGHPLRASIFWRKTLQLDPKCVPALDGYLESTSVLDSQSALTPQQLVDSLSFPPHFEFLKDFYLAKLLGGISSRGNAKDDINKMDTTQNSTPFWHDETSSIQLTSPRNALTPNNQNDTLDFSISARSMDFKSHGKAKEDGKNENSSALDQLWTTHKLQKSSEVLAMAAEKAYQQHDFRKALKFCEELSKLDPLCPTAGYTYVATLVSLQKKRPLFSLAHEWVDAAPKSSKAWFAVGAYYYACQRYHVAQRHFCRATRLDPHSPEAWIAFGTSFAMCDESDQALASFRAAQRLSPGDATSLLYIGMEYLRTNHLVLAHHFLQASHHANPHDPLVCNEIGVLYMTTSFQNTDYDVTPTQKYEMAIEWLTKALVLATGHVSLPRGDNEQNEEVTTLMELFQSTSLQTMSNGTYWEPTLFNLAIAHRKLKNYKVAIECLTVCLSWKESASAYAALGYCHHLKHFSKQTKSDHWSYADEEDDSTGGHHIHMAIEHYHQSLSRKPDDPFCTEMLQRALSDALEEQVFLPPTDDETVVRDKDDDKLEMNKMQNRASAAAASAMTPTNNNDQSSMMLTVNDDGGFSFSIDQDDDSDVEMG</sequence>
<feature type="compositionally biased region" description="Low complexity" evidence="8">
    <location>
        <begin position="1"/>
        <end position="12"/>
    </location>
</feature>
<reference evidence="9" key="1">
    <citation type="submission" date="2023-08" db="EMBL/GenBank/DDBJ databases">
        <authorList>
            <person name="Audoor S."/>
            <person name="Bilcke G."/>
        </authorList>
    </citation>
    <scope>NUCLEOTIDE SEQUENCE</scope>
</reference>
<dbReference type="InterPro" id="IPR019734">
    <property type="entry name" value="TPR_rpt"/>
</dbReference>
<evidence type="ECO:0000256" key="6">
    <source>
        <dbReference type="ARBA" id="ARBA00023306"/>
    </source>
</evidence>
<keyword evidence="6" id="KW-0131">Cell cycle</keyword>
<evidence type="ECO:0008006" key="11">
    <source>
        <dbReference type="Google" id="ProtNLM"/>
    </source>
</evidence>
<keyword evidence="2" id="KW-0677">Repeat</keyword>
<feature type="region of interest" description="Disordered" evidence="8">
    <location>
        <begin position="120"/>
        <end position="168"/>
    </location>
</feature>
<dbReference type="EMBL" id="CAKOGP040001557">
    <property type="protein sequence ID" value="CAJ1945937.1"/>
    <property type="molecule type" value="Genomic_DNA"/>
</dbReference>
<evidence type="ECO:0000313" key="10">
    <source>
        <dbReference type="Proteomes" id="UP001295423"/>
    </source>
</evidence>
<dbReference type="Pfam" id="PF13181">
    <property type="entry name" value="TPR_8"/>
    <property type="match status" value="1"/>
</dbReference>
<dbReference type="PROSITE" id="PS50005">
    <property type="entry name" value="TPR"/>
    <property type="match status" value="2"/>
</dbReference>
<proteinExistence type="predicted"/>
<keyword evidence="3" id="KW-0498">Mitosis</keyword>
<feature type="compositionally biased region" description="Low complexity" evidence="8">
    <location>
        <begin position="141"/>
        <end position="164"/>
    </location>
</feature>
<feature type="compositionally biased region" description="Low complexity" evidence="8">
    <location>
        <begin position="120"/>
        <end position="133"/>
    </location>
</feature>
<protein>
    <recommendedName>
        <fullName evidence="11">Anaphase-promoting complex subunit 6</fullName>
    </recommendedName>
</protein>
<dbReference type="GO" id="GO:0005680">
    <property type="term" value="C:anaphase-promoting complex"/>
    <property type="evidence" value="ECO:0007669"/>
    <property type="project" value="TreeGrafter"/>
</dbReference>
<evidence type="ECO:0000313" key="9">
    <source>
        <dbReference type="EMBL" id="CAJ1945937.1"/>
    </source>
</evidence>
<dbReference type="Pfam" id="PF12895">
    <property type="entry name" value="ANAPC3"/>
    <property type="match status" value="1"/>
</dbReference>
<dbReference type="PANTHER" id="PTHR12558">
    <property type="entry name" value="CELL DIVISION CYCLE 16,23,27"/>
    <property type="match status" value="1"/>
</dbReference>
<feature type="repeat" description="TPR" evidence="7">
    <location>
        <begin position="635"/>
        <end position="668"/>
    </location>
</feature>
<dbReference type="GO" id="GO:0045842">
    <property type="term" value="P:positive regulation of mitotic metaphase/anaphase transition"/>
    <property type="evidence" value="ECO:0007669"/>
    <property type="project" value="TreeGrafter"/>
</dbReference>
<feature type="compositionally biased region" description="Polar residues" evidence="8">
    <location>
        <begin position="962"/>
        <end position="975"/>
    </location>
</feature>
<dbReference type="GO" id="GO:0005737">
    <property type="term" value="C:cytoplasm"/>
    <property type="evidence" value="ECO:0007669"/>
    <property type="project" value="TreeGrafter"/>
</dbReference>
<dbReference type="Proteomes" id="UP001295423">
    <property type="component" value="Unassembled WGS sequence"/>
</dbReference>
<keyword evidence="5 7" id="KW-0802">TPR repeat</keyword>
<comment type="caution">
    <text evidence="9">The sequence shown here is derived from an EMBL/GenBank/DDBJ whole genome shotgun (WGS) entry which is preliminary data.</text>
</comment>
<dbReference type="AlphaFoldDB" id="A0AAD2CV06"/>
<name>A0AAD2CV06_9STRA</name>
<dbReference type="GO" id="GO:0031145">
    <property type="term" value="P:anaphase-promoting complex-dependent catabolic process"/>
    <property type="evidence" value="ECO:0007669"/>
    <property type="project" value="TreeGrafter"/>
</dbReference>
<keyword evidence="4" id="KW-0833">Ubl conjugation pathway</keyword>
<dbReference type="SUPFAM" id="SSF48452">
    <property type="entry name" value="TPR-like"/>
    <property type="match status" value="2"/>
</dbReference>
<feature type="compositionally biased region" description="Acidic residues" evidence="8">
    <location>
        <begin position="988"/>
        <end position="998"/>
    </location>
</feature>
<evidence type="ECO:0000256" key="3">
    <source>
        <dbReference type="ARBA" id="ARBA00022776"/>
    </source>
</evidence>
<evidence type="ECO:0000256" key="4">
    <source>
        <dbReference type="ARBA" id="ARBA00022786"/>
    </source>
</evidence>
<keyword evidence="1" id="KW-0132">Cell division</keyword>
<feature type="region of interest" description="Disordered" evidence="8">
    <location>
        <begin position="955"/>
        <end position="998"/>
    </location>
</feature>
<evidence type="ECO:0000256" key="2">
    <source>
        <dbReference type="ARBA" id="ARBA00022737"/>
    </source>
</evidence>
<dbReference type="GO" id="GO:0016567">
    <property type="term" value="P:protein ubiquitination"/>
    <property type="evidence" value="ECO:0007669"/>
    <property type="project" value="TreeGrafter"/>
</dbReference>
<feature type="region of interest" description="Disordered" evidence="8">
    <location>
        <begin position="1"/>
        <end position="79"/>
    </location>
</feature>
<evidence type="ECO:0000256" key="7">
    <source>
        <dbReference type="PROSITE-ProRule" id="PRU00339"/>
    </source>
</evidence>
<dbReference type="GO" id="GO:0051301">
    <property type="term" value="P:cell division"/>
    <property type="evidence" value="ECO:0007669"/>
    <property type="project" value="UniProtKB-KW"/>
</dbReference>
<dbReference type="PANTHER" id="PTHR12558:SF9">
    <property type="entry name" value="CELL DIVISION CYCLE PROTEIN 16 HOMOLOG"/>
    <property type="match status" value="1"/>
</dbReference>
<dbReference type="Gene3D" id="1.25.40.10">
    <property type="entry name" value="Tetratricopeptide repeat domain"/>
    <property type="match status" value="1"/>
</dbReference>
<organism evidence="9 10">
    <name type="scientific">Cylindrotheca closterium</name>
    <dbReference type="NCBI Taxonomy" id="2856"/>
    <lineage>
        <taxon>Eukaryota</taxon>
        <taxon>Sar</taxon>
        <taxon>Stramenopiles</taxon>
        <taxon>Ochrophyta</taxon>
        <taxon>Bacillariophyta</taxon>
        <taxon>Bacillariophyceae</taxon>
        <taxon>Bacillariophycidae</taxon>
        <taxon>Bacillariales</taxon>
        <taxon>Bacillariaceae</taxon>
        <taxon>Cylindrotheca</taxon>
    </lineage>
</organism>
<evidence type="ECO:0000256" key="8">
    <source>
        <dbReference type="SAM" id="MobiDB-lite"/>
    </source>
</evidence>
<dbReference type="SMART" id="SM00028">
    <property type="entry name" value="TPR"/>
    <property type="match status" value="6"/>
</dbReference>
<dbReference type="InterPro" id="IPR011990">
    <property type="entry name" value="TPR-like_helical_dom_sf"/>
</dbReference>
<gene>
    <name evidence="9" type="ORF">CYCCA115_LOCUS10079</name>
</gene>
<evidence type="ECO:0000256" key="5">
    <source>
        <dbReference type="ARBA" id="ARBA00022803"/>
    </source>
</evidence>
<evidence type="ECO:0000256" key="1">
    <source>
        <dbReference type="ARBA" id="ARBA00022618"/>
    </source>
</evidence>
<accession>A0AAD2CV06</accession>